<evidence type="ECO:0000256" key="1">
    <source>
        <dbReference type="SAM" id="Coils"/>
    </source>
</evidence>
<feature type="region of interest" description="Disordered" evidence="2">
    <location>
        <begin position="705"/>
        <end position="740"/>
    </location>
</feature>
<dbReference type="OrthoDB" id="10389563at2759"/>
<feature type="compositionally biased region" description="Basic and acidic residues" evidence="2">
    <location>
        <begin position="395"/>
        <end position="404"/>
    </location>
</feature>
<dbReference type="Proteomes" id="UP001165082">
    <property type="component" value="Unassembled WGS sequence"/>
</dbReference>
<dbReference type="PANTHER" id="PTHR23159:SF60">
    <property type="entry name" value="SPINDLE ASSEMBLY ABNORMAL PROTEIN 4"/>
    <property type="match status" value="1"/>
</dbReference>
<name>A0A9W7KUV5_9STRA</name>
<comment type="caution">
    <text evidence="3">The sequence shown here is derived from an EMBL/GenBank/DDBJ whole genome shotgun (WGS) entry which is preliminary data.</text>
</comment>
<keyword evidence="1" id="KW-0175">Coiled coil</keyword>
<feature type="region of interest" description="Disordered" evidence="2">
    <location>
        <begin position="1260"/>
        <end position="1305"/>
    </location>
</feature>
<dbReference type="EMBL" id="BRXZ01000483">
    <property type="protein sequence ID" value="GMI12528.1"/>
    <property type="molecule type" value="Genomic_DNA"/>
</dbReference>
<evidence type="ECO:0000313" key="4">
    <source>
        <dbReference type="Proteomes" id="UP001165082"/>
    </source>
</evidence>
<feature type="coiled-coil region" evidence="1">
    <location>
        <begin position="842"/>
        <end position="876"/>
    </location>
</feature>
<feature type="coiled-coil region" evidence="1">
    <location>
        <begin position="742"/>
        <end position="811"/>
    </location>
</feature>
<dbReference type="PANTHER" id="PTHR23159">
    <property type="entry name" value="CENTROSOMAL PROTEIN 2"/>
    <property type="match status" value="1"/>
</dbReference>
<feature type="compositionally biased region" description="Basic and acidic residues" evidence="2">
    <location>
        <begin position="59"/>
        <end position="83"/>
    </location>
</feature>
<feature type="region of interest" description="Disordered" evidence="2">
    <location>
        <begin position="11"/>
        <end position="34"/>
    </location>
</feature>
<gene>
    <name evidence="3" type="ORF">TrRE_jg10827</name>
</gene>
<sequence length="1305" mass="146065">MDISHTVLREMENLSSPARTRGFHPSSSSRRTVGLDMEDLKVAFDVLDQRDVNSPSRRKNNDDNDGRWKSRPFGGDRHDHDGDSHDDDGENRVFDNPVGPPPPLPSSPSNSLEWSGFDGVDDVLSSDRCVGGGVSTTPSMSHHLANINLVKSQLKTSSVHLSNLSADNRRLGDSVVKLNGERRRLMTKYETVKGERDGLEREVEERKVNGRRMEDTLRDVKGALSSAEGKALANDLELARVKAALQESERKCSEKMRGVVDGSKGMKAKLKKMQDVNEGLSGEVSALRAWKDSHGGAKEERDGLKKEIEGVKESYDKLRERTKSMTSKKDTVELKERIKEMKAELSRREEEEKRVKVESDKRTEELGAIKEEVKEFEGKIKMCVEGLLRGRREKGGELKRRGSTLEEGGENEVEEKVVHEKPVGREELEELMEKVPRGKNLRKMWKESLRPLIKTLGDANEVAYNLREFESRHGEIIKVKDKRIKVLEKGIEDLKEVAANGKRAEKREEEKREKRKEWERRTEKRAKKITSLNNKIVKGLGKIGRGNGQTTGNGEGGKSQGNGKNAANVLRSALDSLAHEVEEESNEVLSSGSSSKGFTNDLGWNLALEYLGCLEEAAGEGLRMAEALQDKKEEVDTYKEKVKKIEGREKDVRENLEKEREARRVSEVKCGDVSRAGKTLASALDGAVLSIYDLKQDLTYAVEDNRPEGMEKGGGDRARARTRSRAPTSSAVPTVEDPEEGARRLENGIKGLTNEIIELGNTLRTWKTQGDESLRELAGLRERGEKGEKDLAEAKSRLSSIQELVERERAAGSNEIEKLRADCIVQVTAAEEAQGKIAGERIRGVERELEDKRKECRAMRDEIGSLRRNLESYRDQNRTFTASHEGHTEEKERVLEALRLLVRCLLPCMRRVSELRCEKQILWGMVKDSWVWERSLIELADASDVQRAAARPLQTFKRPTLRAVVVCVLAANRLRKLGYEGRRKIEMLPTPESPTHAAPSTPNQGGFFTPRSTPHQHHASAIYTGGKRRRANTNTNFNGLLEEKHVESDLTNLGERLPAVRGDGGERDLEAVVAAMVVQGSDTPNVVGWMKGSGWGDGGHLIHDLNRGLMEWIRRGGRAGGGRGRELVGGVRRGMGILARRVKEMEMREGRDKAERSQKRDEVFQLKQMNLQLKANLKSANESNADLEDRSEGLAKEVLESVPHSKFESIKEDLLQEKKMHTAVLEKYAKLQTQYAEQKQGRDVDKEVIETVKAELDRTHDQLDEKISENVRLRAESEARSDGNGGVSAAVAGGKGGKKKNGKKK</sequence>
<proteinExistence type="predicted"/>
<feature type="region of interest" description="Disordered" evidence="2">
    <location>
        <begin position="989"/>
        <end position="1017"/>
    </location>
</feature>
<protein>
    <submittedName>
        <fullName evidence="3">Uncharacterized protein</fullName>
    </submittedName>
</protein>
<feature type="compositionally biased region" description="Basic and acidic residues" evidence="2">
    <location>
        <begin position="1260"/>
        <end position="1281"/>
    </location>
</feature>
<feature type="region of interest" description="Disordered" evidence="2">
    <location>
        <begin position="540"/>
        <end position="565"/>
    </location>
</feature>
<feature type="coiled-coil region" evidence="1">
    <location>
        <begin position="628"/>
        <end position="662"/>
    </location>
</feature>
<accession>A0A9W7KUV5</accession>
<feature type="compositionally biased region" description="Basic residues" evidence="2">
    <location>
        <begin position="1296"/>
        <end position="1305"/>
    </location>
</feature>
<evidence type="ECO:0000256" key="2">
    <source>
        <dbReference type="SAM" id="MobiDB-lite"/>
    </source>
</evidence>
<feature type="compositionally biased region" description="Basic and acidic residues" evidence="2">
    <location>
        <begin position="705"/>
        <end position="719"/>
    </location>
</feature>
<feature type="region of interest" description="Disordered" evidence="2">
    <location>
        <begin position="395"/>
        <end position="417"/>
    </location>
</feature>
<evidence type="ECO:0000313" key="3">
    <source>
        <dbReference type="EMBL" id="GMI12528.1"/>
    </source>
</evidence>
<dbReference type="Gene3D" id="1.10.287.1490">
    <property type="match status" value="1"/>
</dbReference>
<feature type="coiled-coil region" evidence="1">
    <location>
        <begin position="1170"/>
        <end position="1197"/>
    </location>
</feature>
<organism evidence="3 4">
    <name type="scientific">Triparma retinervis</name>
    <dbReference type="NCBI Taxonomy" id="2557542"/>
    <lineage>
        <taxon>Eukaryota</taxon>
        <taxon>Sar</taxon>
        <taxon>Stramenopiles</taxon>
        <taxon>Ochrophyta</taxon>
        <taxon>Bolidophyceae</taxon>
        <taxon>Parmales</taxon>
        <taxon>Triparmaceae</taxon>
        <taxon>Triparma</taxon>
    </lineage>
</organism>
<feature type="compositionally biased region" description="Basic and acidic residues" evidence="2">
    <location>
        <begin position="499"/>
        <end position="522"/>
    </location>
</feature>
<feature type="compositionally biased region" description="Polar residues" evidence="2">
    <location>
        <begin position="998"/>
        <end position="1013"/>
    </location>
</feature>
<reference evidence="3" key="1">
    <citation type="submission" date="2022-07" db="EMBL/GenBank/DDBJ databases">
        <title>Genome analysis of Parmales, a sister group of diatoms, reveals the evolutionary specialization of diatoms from phago-mixotrophs to photoautotrophs.</title>
        <authorList>
            <person name="Ban H."/>
            <person name="Sato S."/>
            <person name="Yoshikawa S."/>
            <person name="Kazumasa Y."/>
            <person name="Nakamura Y."/>
            <person name="Ichinomiya M."/>
            <person name="Saitoh K."/>
            <person name="Sato N."/>
            <person name="Blanc-Mathieu R."/>
            <person name="Endo H."/>
            <person name="Kuwata A."/>
            <person name="Ogata H."/>
        </authorList>
    </citation>
    <scope>NUCLEOTIDE SEQUENCE</scope>
</reference>
<feature type="region of interest" description="Disordered" evidence="2">
    <location>
        <begin position="499"/>
        <end position="524"/>
    </location>
</feature>
<feature type="region of interest" description="Disordered" evidence="2">
    <location>
        <begin position="51"/>
        <end position="117"/>
    </location>
</feature>
<feature type="coiled-coil region" evidence="1">
    <location>
        <begin position="301"/>
        <end position="358"/>
    </location>
</feature>
<feature type="compositionally biased region" description="Gly residues" evidence="2">
    <location>
        <begin position="541"/>
        <end position="560"/>
    </location>
</feature>
<keyword evidence="4" id="KW-1185">Reference proteome</keyword>